<dbReference type="RefSeq" id="WP_182414619.1">
    <property type="nucleotide sequence ID" value="NZ_CP055153.1"/>
</dbReference>
<keyword evidence="2" id="KW-0489">Methyltransferase</keyword>
<dbReference type="CDD" id="cd02440">
    <property type="entry name" value="AdoMet_MTases"/>
    <property type="match status" value="1"/>
</dbReference>
<sequence>MKTEIINNQIFSREGFLLTGLESEEISYLQANADLVGPNREMNKRLRSKATSMENWKHTISKTDFNAISITQIENITLPENCIEVFRKISVPNIDIAKLIWKWHYINQVFDLPNDSRVLCIGANPGLECLVAQNLFPNWRITGVDFSLSDKILFGNLLEMNIADIGEVFSPDSFDLCFSNHVLEHLGPVRERVLKSVSKVLCKDGYFASAMPCDANPKNPPINNFLKIIENGNPKQMHLMNPAHMWKTDIFDIYDVLSINGFKEIKFFHFKGSGADNHREIYKQVPKELVMQENTVKPSIPNKLMSVFNHFNKLPDLSDLALRLHYISLRRNFEDHNLIPEILFCCRSGK</sequence>
<dbReference type="GO" id="GO:0032259">
    <property type="term" value="P:methylation"/>
    <property type="evidence" value="ECO:0007669"/>
    <property type="project" value="UniProtKB-KW"/>
</dbReference>
<evidence type="ECO:0000313" key="2">
    <source>
        <dbReference type="EMBL" id="QMU27424.1"/>
    </source>
</evidence>
<proteinExistence type="predicted"/>
<accession>A0A7L7L3S3</accession>
<feature type="domain" description="Methyltransferase type 11" evidence="1">
    <location>
        <begin position="119"/>
        <end position="208"/>
    </location>
</feature>
<dbReference type="Gene3D" id="3.40.50.150">
    <property type="entry name" value="Vaccinia Virus protein VP39"/>
    <property type="match status" value="1"/>
</dbReference>
<evidence type="ECO:0000259" key="1">
    <source>
        <dbReference type="Pfam" id="PF08241"/>
    </source>
</evidence>
<protein>
    <submittedName>
        <fullName evidence="2">Class I SAM-dependent methyltransferase</fullName>
    </submittedName>
</protein>
<dbReference type="InterPro" id="IPR013216">
    <property type="entry name" value="Methyltransf_11"/>
</dbReference>
<name>A0A7L7L3S3_9BACT</name>
<dbReference type="SUPFAM" id="SSF53335">
    <property type="entry name" value="S-adenosyl-L-methionine-dependent methyltransferases"/>
    <property type="match status" value="1"/>
</dbReference>
<keyword evidence="3" id="KW-1185">Reference proteome</keyword>
<keyword evidence="2" id="KW-0808">Transferase</keyword>
<evidence type="ECO:0000313" key="3">
    <source>
        <dbReference type="Proteomes" id="UP000514509"/>
    </source>
</evidence>
<dbReference type="KEGG" id="add:HUW48_04950"/>
<dbReference type="InterPro" id="IPR029063">
    <property type="entry name" value="SAM-dependent_MTases_sf"/>
</dbReference>
<dbReference type="EMBL" id="CP055153">
    <property type="protein sequence ID" value="QMU27424.1"/>
    <property type="molecule type" value="Genomic_DNA"/>
</dbReference>
<dbReference type="Pfam" id="PF08241">
    <property type="entry name" value="Methyltransf_11"/>
    <property type="match status" value="1"/>
</dbReference>
<dbReference type="GO" id="GO:0008757">
    <property type="term" value="F:S-adenosylmethionine-dependent methyltransferase activity"/>
    <property type="evidence" value="ECO:0007669"/>
    <property type="project" value="InterPro"/>
</dbReference>
<dbReference type="Proteomes" id="UP000514509">
    <property type="component" value="Chromosome"/>
</dbReference>
<reference evidence="2 3" key="1">
    <citation type="submission" date="2020-08" db="EMBL/GenBank/DDBJ databases">
        <title>Adhaeribacter dokdonensis sp. nov., isolated from the rhizosphere of Elymus tsukushiensis, a plant native to the Dokdo Islands, Republic of Korea.</title>
        <authorList>
            <person name="Ghim S.Y."/>
        </authorList>
    </citation>
    <scope>NUCLEOTIDE SEQUENCE [LARGE SCALE GENOMIC DNA]</scope>
    <source>
        <strain evidence="2 3">KUDC8001</strain>
    </source>
</reference>
<dbReference type="AlphaFoldDB" id="A0A7L7L3S3"/>
<organism evidence="2 3">
    <name type="scientific">Adhaeribacter radiodurans</name>
    <dbReference type="NCBI Taxonomy" id="2745197"/>
    <lineage>
        <taxon>Bacteria</taxon>
        <taxon>Pseudomonadati</taxon>
        <taxon>Bacteroidota</taxon>
        <taxon>Cytophagia</taxon>
        <taxon>Cytophagales</taxon>
        <taxon>Hymenobacteraceae</taxon>
        <taxon>Adhaeribacter</taxon>
    </lineage>
</organism>
<gene>
    <name evidence="2" type="ORF">HUW48_04950</name>
</gene>